<dbReference type="Proteomes" id="UP000294619">
    <property type="component" value="Unassembled WGS sequence"/>
</dbReference>
<dbReference type="InterPro" id="IPR011663">
    <property type="entry name" value="UTRA"/>
</dbReference>
<accession>A0A4R3Y2T7</accession>
<dbReference type="EMBL" id="SMCP01000011">
    <property type="protein sequence ID" value="TCV84624.1"/>
    <property type="molecule type" value="Genomic_DNA"/>
</dbReference>
<evidence type="ECO:0000313" key="8">
    <source>
        <dbReference type="Proteomes" id="UP000305526"/>
    </source>
</evidence>
<dbReference type="RefSeq" id="WP_132967852.1">
    <property type="nucleotide sequence ID" value="NZ_LEKL01000018.1"/>
</dbReference>
<dbReference type="PANTHER" id="PTHR44846:SF1">
    <property type="entry name" value="MANNOSYL-D-GLYCERATE TRANSPORT_METABOLISM SYSTEM REPRESSOR MNGR-RELATED"/>
    <property type="match status" value="1"/>
</dbReference>
<evidence type="ECO:0000256" key="3">
    <source>
        <dbReference type="ARBA" id="ARBA00023163"/>
    </source>
</evidence>
<dbReference type="InterPro" id="IPR028978">
    <property type="entry name" value="Chorismate_lyase_/UTRA_dom_sf"/>
</dbReference>
<dbReference type="EMBL" id="VDGV01000016">
    <property type="protein sequence ID" value="TNG92966.1"/>
    <property type="molecule type" value="Genomic_DNA"/>
</dbReference>
<dbReference type="Gene3D" id="3.40.1410.10">
    <property type="entry name" value="Chorismate lyase-like"/>
    <property type="match status" value="1"/>
</dbReference>
<evidence type="ECO:0000313" key="5">
    <source>
        <dbReference type="EMBL" id="TCV84624.1"/>
    </source>
</evidence>
<dbReference type="CDD" id="cd07377">
    <property type="entry name" value="WHTH_GntR"/>
    <property type="match status" value="1"/>
</dbReference>
<evidence type="ECO:0000256" key="1">
    <source>
        <dbReference type="ARBA" id="ARBA00023015"/>
    </source>
</evidence>
<dbReference type="Pfam" id="PF00392">
    <property type="entry name" value="GntR"/>
    <property type="match status" value="1"/>
</dbReference>
<dbReference type="Proteomes" id="UP000305526">
    <property type="component" value="Unassembled WGS sequence"/>
</dbReference>
<dbReference type="PROSITE" id="PS50949">
    <property type="entry name" value="HTH_GNTR"/>
    <property type="match status" value="1"/>
</dbReference>
<dbReference type="AlphaFoldDB" id="A0A4R3Y2T7"/>
<feature type="domain" description="HTH gntR-type" evidence="4">
    <location>
        <begin position="8"/>
        <end position="74"/>
    </location>
</feature>
<evidence type="ECO:0000313" key="7">
    <source>
        <dbReference type="Proteomes" id="UP000294619"/>
    </source>
</evidence>
<dbReference type="Pfam" id="PF07702">
    <property type="entry name" value="UTRA"/>
    <property type="match status" value="1"/>
</dbReference>
<dbReference type="Gene3D" id="1.10.10.10">
    <property type="entry name" value="Winged helix-like DNA-binding domain superfamily/Winged helix DNA-binding domain"/>
    <property type="match status" value="1"/>
</dbReference>
<comment type="caution">
    <text evidence="5">The sequence shown here is derived from an EMBL/GenBank/DDBJ whole genome shotgun (WGS) entry which is preliminary data.</text>
</comment>
<evidence type="ECO:0000259" key="4">
    <source>
        <dbReference type="PROSITE" id="PS50949"/>
    </source>
</evidence>
<evidence type="ECO:0000313" key="6">
    <source>
        <dbReference type="EMBL" id="TNG92966.1"/>
    </source>
</evidence>
<protein>
    <submittedName>
        <fullName evidence="5">GntR family transcriptional regulator</fullName>
    </submittedName>
</protein>
<proteinExistence type="predicted"/>
<keyword evidence="3" id="KW-0804">Transcription</keyword>
<dbReference type="InterPro" id="IPR036390">
    <property type="entry name" value="WH_DNA-bd_sf"/>
</dbReference>
<gene>
    <name evidence="5" type="ORF">EDC16_11136</name>
    <name evidence="6" type="ORF">FHQ21_02915</name>
</gene>
<dbReference type="SMART" id="SM00866">
    <property type="entry name" value="UTRA"/>
    <property type="match status" value="1"/>
</dbReference>
<dbReference type="SUPFAM" id="SSF46785">
    <property type="entry name" value="Winged helix' DNA-binding domain"/>
    <property type="match status" value="1"/>
</dbReference>
<keyword evidence="1" id="KW-0805">Transcription regulation</keyword>
<organism evidence="5 7">
    <name type="scientific">Testudinibacter aquarius</name>
    <dbReference type="NCBI Taxonomy" id="1524974"/>
    <lineage>
        <taxon>Bacteria</taxon>
        <taxon>Pseudomonadati</taxon>
        <taxon>Pseudomonadota</taxon>
        <taxon>Gammaproteobacteria</taxon>
        <taxon>Pasteurellales</taxon>
        <taxon>Pasteurellaceae</taxon>
        <taxon>Testudinibacter</taxon>
    </lineage>
</organism>
<dbReference type="PRINTS" id="PR00035">
    <property type="entry name" value="HTHGNTR"/>
</dbReference>
<reference evidence="5 7" key="1">
    <citation type="submission" date="2019-03" db="EMBL/GenBank/DDBJ databases">
        <title>Genomic Encyclopedia of Type Strains, Phase IV (KMG-IV): sequencing the most valuable type-strain genomes for metagenomic binning, comparative biology and taxonomic classification.</title>
        <authorList>
            <person name="Goeker M."/>
        </authorList>
    </citation>
    <scope>NUCLEOTIDE SEQUENCE [LARGE SCALE GENOMIC DNA]</scope>
    <source>
        <strain evidence="5 7">DSM 28140</strain>
    </source>
</reference>
<dbReference type="GO" id="GO:0003700">
    <property type="term" value="F:DNA-binding transcription factor activity"/>
    <property type="evidence" value="ECO:0007669"/>
    <property type="project" value="InterPro"/>
</dbReference>
<sequence length="236" mass="26998">MTIITKKTPLYINIIEKLKREILSETIHGFLPSEAELQKMFGVSRSVIRQALAKLEVEGLISKAQGKGSFVLPVNRIHRVVQSLNGLGMQIEKMGTMVNTKIISFELMDYDKANQFWNEKQALYLARIRSDITQPIAYIETYLPTKYQRWLTPEKLAHASLHQILKQDANIELERSTRHIYAIAAPSHIAEYLNIPIGSPLLLLKGTTFDKNNNIVEVFSTYHRGDKIMFDLETTI</sequence>
<dbReference type="SUPFAM" id="SSF64288">
    <property type="entry name" value="Chorismate lyase-like"/>
    <property type="match status" value="1"/>
</dbReference>
<keyword evidence="8" id="KW-1185">Reference proteome</keyword>
<dbReference type="GO" id="GO:0045892">
    <property type="term" value="P:negative regulation of DNA-templated transcription"/>
    <property type="evidence" value="ECO:0007669"/>
    <property type="project" value="TreeGrafter"/>
</dbReference>
<dbReference type="SMART" id="SM00345">
    <property type="entry name" value="HTH_GNTR"/>
    <property type="match status" value="1"/>
</dbReference>
<dbReference type="InterPro" id="IPR050679">
    <property type="entry name" value="Bact_HTH_transcr_reg"/>
</dbReference>
<reference evidence="6 8" key="2">
    <citation type="submission" date="2019-05" db="EMBL/GenBank/DDBJ databases">
        <title>Pasteurellaceae isolates from reptiles.</title>
        <authorList>
            <person name="Bojesen A.M."/>
            <person name="Lund E."/>
        </authorList>
    </citation>
    <scope>NUCLEOTIDE SEQUENCE [LARGE SCALE GENOMIC DNA]</scope>
    <source>
        <strain evidence="6 8">ELNT2x</strain>
    </source>
</reference>
<dbReference type="InterPro" id="IPR000524">
    <property type="entry name" value="Tscrpt_reg_HTH_GntR"/>
</dbReference>
<dbReference type="PANTHER" id="PTHR44846">
    <property type="entry name" value="MANNOSYL-D-GLYCERATE TRANSPORT/METABOLISM SYSTEM REPRESSOR MNGR-RELATED"/>
    <property type="match status" value="1"/>
</dbReference>
<name>A0A4R3Y2T7_9PAST</name>
<evidence type="ECO:0000256" key="2">
    <source>
        <dbReference type="ARBA" id="ARBA00023125"/>
    </source>
</evidence>
<keyword evidence="2" id="KW-0238">DNA-binding</keyword>
<dbReference type="GO" id="GO:0003677">
    <property type="term" value="F:DNA binding"/>
    <property type="evidence" value="ECO:0007669"/>
    <property type="project" value="UniProtKB-KW"/>
</dbReference>
<dbReference type="InterPro" id="IPR036388">
    <property type="entry name" value="WH-like_DNA-bd_sf"/>
</dbReference>